<dbReference type="EMBL" id="JAENIJ010000016">
    <property type="protein sequence ID" value="MBK1883012.1"/>
    <property type="molecule type" value="Genomic_DNA"/>
</dbReference>
<accession>A0A934VUY3</accession>
<feature type="chain" id="PRO_5037358286" evidence="1">
    <location>
        <begin position="19"/>
        <end position="292"/>
    </location>
</feature>
<dbReference type="AlphaFoldDB" id="A0A934VUY3"/>
<keyword evidence="1" id="KW-0732">Signal</keyword>
<protein>
    <submittedName>
        <fullName evidence="2">Uncharacterized protein</fullName>
    </submittedName>
</protein>
<dbReference type="Proteomes" id="UP000603141">
    <property type="component" value="Unassembled WGS sequence"/>
</dbReference>
<dbReference type="RefSeq" id="WP_200270707.1">
    <property type="nucleotide sequence ID" value="NZ_JAENIJ010000016.1"/>
</dbReference>
<organism evidence="2 3">
    <name type="scientific">Luteolibacter pohnpeiensis</name>
    <dbReference type="NCBI Taxonomy" id="454153"/>
    <lineage>
        <taxon>Bacteria</taxon>
        <taxon>Pseudomonadati</taxon>
        <taxon>Verrucomicrobiota</taxon>
        <taxon>Verrucomicrobiia</taxon>
        <taxon>Verrucomicrobiales</taxon>
        <taxon>Verrucomicrobiaceae</taxon>
        <taxon>Luteolibacter</taxon>
    </lineage>
</organism>
<keyword evidence="3" id="KW-1185">Reference proteome</keyword>
<sequence length="292" mass="32311">MIRLIFATSMLLAIVSQAQNELRPVLEKTYSAWRESIIKKDSRDWSRFTATYRRAEVRNRIVSEKRPFPAAVFELPTPPPTIAGLKFLEAKQNGRTAKASYFGKIDFGVGGDPTDNLLVLSFIQEPTGWLYDRADFVNLTALPDVRKELAAGNVKYLEETPEAQPSGVVPPTPIFAQPAKYIAKVYVFCPGREVKLLVNKISQHRFANAKEAEIVIGGALDGLNEIQYAITKLDGGTGHEAMTIRVYLFSQVQGVQPIKAFEYQVSENGEVKPFGTGTFDVGADIVAKLQGK</sequence>
<name>A0A934VUY3_9BACT</name>
<comment type="caution">
    <text evidence="2">The sequence shown here is derived from an EMBL/GenBank/DDBJ whole genome shotgun (WGS) entry which is preliminary data.</text>
</comment>
<feature type="signal peptide" evidence="1">
    <location>
        <begin position="1"/>
        <end position="18"/>
    </location>
</feature>
<reference evidence="2" key="1">
    <citation type="submission" date="2021-01" db="EMBL/GenBank/DDBJ databases">
        <title>Modified the classification status of verrucomicrobia.</title>
        <authorList>
            <person name="Feng X."/>
        </authorList>
    </citation>
    <scope>NUCLEOTIDE SEQUENCE</scope>
    <source>
        <strain evidence="2">KCTC 22041</strain>
    </source>
</reference>
<proteinExistence type="predicted"/>
<evidence type="ECO:0000256" key="1">
    <source>
        <dbReference type="SAM" id="SignalP"/>
    </source>
</evidence>
<gene>
    <name evidence="2" type="ORF">JIN85_11340</name>
</gene>
<evidence type="ECO:0000313" key="3">
    <source>
        <dbReference type="Proteomes" id="UP000603141"/>
    </source>
</evidence>
<evidence type="ECO:0000313" key="2">
    <source>
        <dbReference type="EMBL" id="MBK1883012.1"/>
    </source>
</evidence>